<dbReference type="PROSITE" id="PS51435">
    <property type="entry name" value="AP_NUCLEASE_F1_4"/>
    <property type="match status" value="1"/>
</dbReference>
<evidence type="ECO:0000256" key="1">
    <source>
        <dbReference type="ARBA" id="ARBA00001936"/>
    </source>
</evidence>
<evidence type="ECO:0000313" key="11">
    <source>
        <dbReference type="EMBL" id="KAK3944018.1"/>
    </source>
</evidence>
<evidence type="ECO:0000256" key="7">
    <source>
        <dbReference type="PIRSR" id="PIRSR604808-2"/>
    </source>
</evidence>
<feature type="active site" description="Proton donor/acceptor" evidence="6">
    <location>
        <position position="196"/>
    </location>
</feature>
<dbReference type="Pfam" id="PF03372">
    <property type="entry name" value="Exo_endo_phos"/>
    <property type="match status" value="1"/>
</dbReference>
<dbReference type="GO" id="GO:0008081">
    <property type="term" value="F:phosphoric diester hydrolase activity"/>
    <property type="evidence" value="ECO:0007669"/>
    <property type="project" value="TreeGrafter"/>
</dbReference>
<feature type="compositionally biased region" description="Low complexity" evidence="9">
    <location>
        <begin position="439"/>
        <end position="455"/>
    </location>
</feature>
<reference evidence="12" key="1">
    <citation type="journal article" date="2023" name="Mol. Phylogenet. Evol.">
        <title>Genome-scale phylogeny and comparative genomics of the fungal order Sordariales.</title>
        <authorList>
            <person name="Hensen N."/>
            <person name="Bonometti L."/>
            <person name="Westerberg I."/>
            <person name="Brannstrom I.O."/>
            <person name="Guillou S."/>
            <person name="Cros-Aarteil S."/>
            <person name="Calhoun S."/>
            <person name="Haridas S."/>
            <person name="Kuo A."/>
            <person name="Mondo S."/>
            <person name="Pangilinan J."/>
            <person name="Riley R."/>
            <person name="LaButti K."/>
            <person name="Andreopoulos B."/>
            <person name="Lipzen A."/>
            <person name="Chen C."/>
            <person name="Yan M."/>
            <person name="Daum C."/>
            <person name="Ng V."/>
            <person name="Clum A."/>
            <person name="Steindorff A."/>
            <person name="Ohm R.A."/>
            <person name="Martin F."/>
            <person name="Silar P."/>
            <person name="Natvig D.O."/>
            <person name="Lalanne C."/>
            <person name="Gautier V."/>
            <person name="Ament-Velasquez S.L."/>
            <person name="Kruys A."/>
            <person name="Hutchinson M.I."/>
            <person name="Powell A.J."/>
            <person name="Barry K."/>
            <person name="Miller A.N."/>
            <person name="Grigoriev I.V."/>
            <person name="Debuchy R."/>
            <person name="Gladieux P."/>
            <person name="Hiltunen Thoren M."/>
            <person name="Johannesson H."/>
        </authorList>
    </citation>
    <scope>NUCLEOTIDE SEQUENCE [LARGE SCALE GENOMIC DNA]</scope>
    <source>
        <strain evidence="12">CBS 340.73</strain>
    </source>
</reference>
<keyword evidence="12" id="KW-1185">Reference proteome</keyword>
<feature type="site" description="Important for catalytic activity" evidence="8">
    <location>
        <position position="287"/>
    </location>
</feature>
<feature type="compositionally biased region" description="Low complexity" evidence="9">
    <location>
        <begin position="609"/>
        <end position="621"/>
    </location>
</feature>
<dbReference type="GO" id="GO:0005634">
    <property type="term" value="C:nucleus"/>
    <property type="evidence" value="ECO:0007669"/>
    <property type="project" value="TreeGrafter"/>
</dbReference>
<comment type="cofactor">
    <cofactor evidence="7">
        <name>Mg(2+)</name>
        <dbReference type="ChEBI" id="CHEBI:18420"/>
    </cofactor>
    <cofactor evidence="7">
        <name>Mn(2+)</name>
        <dbReference type="ChEBI" id="CHEBI:29035"/>
    </cofactor>
    <text evidence="7">Probably binds two magnesium or manganese ions per subunit.</text>
</comment>
<feature type="binding site" evidence="7">
    <location>
        <position position="196"/>
    </location>
    <ligand>
        <name>Mg(2+)</name>
        <dbReference type="ChEBI" id="CHEBI:18420"/>
        <label>1</label>
    </ligand>
</feature>
<evidence type="ECO:0000313" key="12">
    <source>
        <dbReference type="Proteomes" id="UP001303473"/>
    </source>
</evidence>
<evidence type="ECO:0000256" key="4">
    <source>
        <dbReference type="ARBA" id="ARBA00022801"/>
    </source>
</evidence>
<dbReference type="FunFam" id="3.60.10.10:FF:000079">
    <property type="entry name" value="DNA-(apurinic or apyrimidinic site) lyase"/>
    <property type="match status" value="1"/>
</dbReference>
<feature type="binding site" evidence="7">
    <location>
        <position position="312"/>
    </location>
    <ligand>
        <name>Mg(2+)</name>
        <dbReference type="ChEBI" id="CHEBI:18420"/>
        <label>1</label>
    </ligand>
</feature>
<comment type="cofactor">
    <cofactor evidence="1">
        <name>Mn(2+)</name>
        <dbReference type="ChEBI" id="CHEBI:29035"/>
    </cofactor>
</comment>
<feature type="binding site" evidence="7">
    <location>
        <position position="44"/>
    </location>
    <ligand>
        <name>Mg(2+)</name>
        <dbReference type="ChEBI" id="CHEBI:18420"/>
        <label>1</label>
    </ligand>
</feature>
<comment type="caution">
    <text evidence="11">The sequence shown here is derived from an EMBL/GenBank/DDBJ whole genome shotgun (WGS) entry which is preliminary data.</text>
</comment>
<dbReference type="PANTHER" id="PTHR22748:SF4">
    <property type="entry name" value="DNA-(APURINIC OR APYRIMIDINIC SITE) ENDONUCLEASE 2"/>
    <property type="match status" value="1"/>
</dbReference>
<keyword evidence="11" id="KW-0255">Endonuclease</keyword>
<comment type="similarity">
    <text evidence="2">Belongs to the DNA repair enzymes AP/ExoA family.</text>
</comment>
<feature type="compositionally biased region" description="Basic and acidic residues" evidence="9">
    <location>
        <begin position="414"/>
        <end position="430"/>
    </location>
</feature>
<dbReference type="Gene3D" id="3.60.10.10">
    <property type="entry name" value="Endonuclease/exonuclease/phosphatase"/>
    <property type="match status" value="1"/>
</dbReference>
<feature type="site" description="Interaction with DNA substrate" evidence="8">
    <location>
        <position position="313"/>
    </location>
</feature>
<dbReference type="InterPro" id="IPR005135">
    <property type="entry name" value="Endo/exonuclease/phosphatase"/>
</dbReference>
<feature type="active site" description="Proton acceptor" evidence="6">
    <location>
        <position position="313"/>
    </location>
</feature>
<dbReference type="CDD" id="cd09088">
    <property type="entry name" value="Ape2-like_AP-endo"/>
    <property type="match status" value="1"/>
</dbReference>
<feature type="domain" description="Endonuclease/exonuclease/phosphatase" evidence="10">
    <location>
        <begin position="7"/>
        <end position="313"/>
    </location>
</feature>
<evidence type="ECO:0000256" key="5">
    <source>
        <dbReference type="ARBA" id="ARBA00022842"/>
    </source>
</evidence>
<proteinExistence type="inferred from homology"/>
<feature type="binding site" evidence="7">
    <location>
        <position position="198"/>
    </location>
    <ligand>
        <name>Mg(2+)</name>
        <dbReference type="ChEBI" id="CHEBI:18420"/>
        <label>1</label>
    </ligand>
</feature>
<evidence type="ECO:0000256" key="3">
    <source>
        <dbReference type="ARBA" id="ARBA00022723"/>
    </source>
</evidence>
<evidence type="ECO:0000256" key="8">
    <source>
        <dbReference type="PIRSR" id="PIRSR604808-3"/>
    </source>
</evidence>
<dbReference type="GO" id="GO:0003906">
    <property type="term" value="F:DNA-(apurinic or apyrimidinic site) endonuclease activity"/>
    <property type="evidence" value="ECO:0007669"/>
    <property type="project" value="TreeGrafter"/>
</dbReference>
<feature type="compositionally biased region" description="Low complexity" evidence="9">
    <location>
        <begin position="581"/>
        <end position="592"/>
    </location>
</feature>
<dbReference type="SUPFAM" id="SSF56219">
    <property type="entry name" value="DNase I-like"/>
    <property type="match status" value="1"/>
</dbReference>
<dbReference type="GO" id="GO:0003677">
    <property type="term" value="F:DNA binding"/>
    <property type="evidence" value="ECO:0007669"/>
    <property type="project" value="InterPro"/>
</dbReference>
<evidence type="ECO:0000256" key="9">
    <source>
        <dbReference type="SAM" id="MobiDB-lite"/>
    </source>
</evidence>
<dbReference type="AlphaFoldDB" id="A0AAN6NH51"/>
<feature type="compositionally biased region" description="Polar residues" evidence="9">
    <location>
        <begin position="502"/>
        <end position="512"/>
    </location>
</feature>
<evidence type="ECO:0000256" key="2">
    <source>
        <dbReference type="ARBA" id="ARBA00007092"/>
    </source>
</evidence>
<keyword evidence="7" id="KW-0464">Manganese</keyword>
<dbReference type="InterPro" id="IPR036691">
    <property type="entry name" value="Endo/exonu/phosph_ase_sf"/>
</dbReference>
<dbReference type="GO" id="GO:0008311">
    <property type="term" value="F:double-stranded DNA 3'-5' DNA exonuclease activity"/>
    <property type="evidence" value="ECO:0007669"/>
    <property type="project" value="TreeGrafter"/>
</dbReference>
<dbReference type="PROSITE" id="PS00726">
    <property type="entry name" value="AP_NUCLEASE_F1_1"/>
    <property type="match status" value="1"/>
</dbReference>
<evidence type="ECO:0000256" key="6">
    <source>
        <dbReference type="PIRSR" id="PIRSR604808-1"/>
    </source>
</evidence>
<dbReference type="PROSITE" id="PS00728">
    <property type="entry name" value="AP_NUCLEASE_F1_3"/>
    <property type="match status" value="1"/>
</dbReference>
<protein>
    <submittedName>
        <fullName evidence="11">Endonuclease/exonuclease/phosphatase</fullName>
    </submittedName>
</protein>
<feature type="compositionally biased region" description="Low complexity" evidence="9">
    <location>
        <begin position="536"/>
        <end position="547"/>
    </location>
</feature>
<feature type="binding site" evidence="7">
    <location>
        <position position="9"/>
    </location>
    <ligand>
        <name>Mg(2+)</name>
        <dbReference type="ChEBI" id="CHEBI:18420"/>
        <label>1</label>
    </ligand>
</feature>
<dbReference type="GO" id="GO:0046872">
    <property type="term" value="F:metal ion binding"/>
    <property type="evidence" value="ECO:0007669"/>
    <property type="project" value="UniProtKB-KW"/>
</dbReference>
<dbReference type="PANTHER" id="PTHR22748">
    <property type="entry name" value="AP ENDONUCLEASE"/>
    <property type="match status" value="1"/>
</dbReference>
<organism evidence="11 12">
    <name type="scientific">Diplogelasinospora grovesii</name>
    <dbReference type="NCBI Taxonomy" id="303347"/>
    <lineage>
        <taxon>Eukaryota</taxon>
        <taxon>Fungi</taxon>
        <taxon>Dikarya</taxon>
        <taxon>Ascomycota</taxon>
        <taxon>Pezizomycotina</taxon>
        <taxon>Sordariomycetes</taxon>
        <taxon>Sordariomycetidae</taxon>
        <taxon>Sordariales</taxon>
        <taxon>Diplogelasinosporaceae</taxon>
        <taxon>Diplogelasinospora</taxon>
    </lineage>
</organism>
<keyword evidence="3 7" id="KW-0479">Metal-binding</keyword>
<dbReference type="GO" id="GO:0006284">
    <property type="term" value="P:base-excision repair"/>
    <property type="evidence" value="ECO:0007669"/>
    <property type="project" value="TreeGrafter"/>
</dbReference>
<keyword evidence="4" id="KW-0378">Hydrolase</keyword>
<accession>A0AAN6NH51</accession>
<feature type="active site" evidence="6">
    <location>
        <position position="155"/>
    </location>
</feature>
<evidence type="ECO:0000259" key="10">
    <source>
        <dbReference type="Pfam" id="PF03372"/>
    </source>
</evidence>
<feature type="binding site" evidence="7">
    <location>
        <position position="313"/>
    </location>
    <ligand>
        <name>Mg(2+)</name>
        <dbReference type="ChEBI" id="CHEBI:18420"/>
        <label>1</label>
    </ligand>
</feature>
<sequence length="721" mass="79183">MPLRITTWNVNGLRNPFGYQPWCENRTFQAMFDKLEADIVVLQEIKMQRSDLTDDMIDVPGWDCFFCLASDKKGYSGVAIYTRTAKCCPIRAETGITGIHPSRGATQQQYRFLPADQAIGGYPNLENLSISPSKLDCEGRAVLLEFPAFVLIGVYCPAQRGGEPMRVEFRQTFLDALDQRVRGLIRQGKEVFVCGDLNVARDERDMAGLDEQLRKNSQTLDDFMSAPARRTFNHLIFGGRDDDRDADQEAPVLWDLCRDFHPAREAMYTCWDTKKNCRPGNFGSRIDYVLCSNGIRDWFVDASIQEGLLGSDHCPVFATLADTLVRKGKTLHLADIMNPPNMFRDGVRQREWATRDILPASLRFNFQRPRSVLQMFKSKRSNARGAHSMSDGPKLNREDERPTCQANEQSYPTREPECPINKDVERRPEAEQDGSSSETDTALPASSTSAPTSMANRPPPSSQVLKLPNSRSPLTSEDMTDDKAVEPSVTIDRSQREHAERTSASTPVNPASLSDGAPFTRTSTKGETPCMGQGRATSDTAPTSASTLPQQPSMPEVAQKPPAKRQAEAAALSPQHKKTKASLTKKASVSSSGFAQKSLKSFFKPRTPAPVSSPSAVTPSPETMSAATNTATSGLDVSISTAVGTRVAAEGNRPSEDHAIASMGDSDPPGPGDLKDKVFDPIASKESWQKLLAKPAIPRCEHGEDCKKLVTKKPGVNCGEF</sequence>
<feature type="compositionally biased region" description="Polar residues" evidence="9">
    <location>
        <begin position="622"/>
        <end position="643"/>
    </location>
</feature>
<keyword evidence="5 7" id="KW-0460">Magnesium</keyword>
<dbReference type="InterPro" id="IPR020848">
    <property type="entry name" value="AP_endonuclease_F1_CS"/>
</dbReference>
<dbReference type="Proteomes" id="UP001303473">
    <property type="component" value="Unassembled WGS sequence"/>
</dbReference>
<feature type="region of interest" description="Disordered" evidence="9">
    <location>
        <begin position="376"/>
        <end position="680"/>
    </location>
</feature>
<keyword evidence="11" id="KW-0540">Nuclease</keyword>
<dbReference type="InterPro" id="IPR020847">
    <property type="entry name" value="AP_endonuclease_F1_BS"/>
</dbReference>
<dbReference type="EMBL" id="MU853762">
    <property type="protein sequence ID" value="KAK3944018.1"/>
    <property type="molecule type" value="Genomic_DNA"/>
</dbReference>
<feature type="site" description="Transition state stabilizer" evidence="8">
    <location>
        <position position="198"/>
    </location>
</feature>
<name>A0AAN6NH51_9PEZI</name>
<dbReference type="InterPro" id="IPR004808">
    <property type="entry name" value="AP_endonuc_1"/>
</dbReference>
<gene>
    <name evidence="11" type="ORF">QBC46DRAFT_16225</name>
</gene>